<evidence type="ECO:0000313" key="1">
    <source>
        <dbReference type="EMBL" id="SEW52561.1"/>
    </source>
</evidence>
<sequence length="286" mass="32397">MYKKISLLLFISGIIVFFSCKKSTIAVYNANSSVYFHSRTDSFWLHYNGSDGSIHSQPVRYAKTANQFDTLIGNMGLLNEVVPEVILESKVWVTGQPVSHDRRFQVVVDKTSTLPEGDFTIDEQSCIIRAGASVANMQIRAKKSAIMKKMPLYLTLTLTGGDGIDTAYAREYIEYQPGIYKSMVTRTFGFYDNLPQPVWWPTFGKYYLGDFSNTKLLFLCNHFNIPMTAIQDKGFNTSLIMEYGRLMRCYLRAMSDKQTPVMDKNDYTDVEFPMAAGAYASSVCDN</sequence>
<dbReference type="OrthoDB" id="1092914at2"/>
<gene>
    <name evidence="1" type="ORF">SAMN04488122_4934</name>
</gene>
<dbReference type="PROSITE" id="PS51257">
    <property type="entry name" value="PROKAR_LIPOPROTEIN"/>
    <property type="match status" value="1"/>
</dbReference>
<name>A0A1I0S8Z3_9BACT</name>
<evidence type="ECO:0008006" key="3">
    <source>
        <dbReference type="Google" id="ProtNLM"/>
    </source>
</evidence>
<dbReference type="AlphaFoldDB" id="A0A1I0S8Z3"/>
<evidence type="ECO:0000313" key="2">
    <source>
        <dbReference type="Proteomes" id="UP000199310"/>
    </source>
</evidence>
<proteinExistence type="predicted"/>
<dbReference type="InterPro" id="IPR032299">
    <property type="entry name" value="DUF4843"/>
</dbReference>
<dbReference type="EMBL" id="FOJG01000002">
    <property type="protein sequence ID" value="SEW52561.1"/>
    <property type="molecule type" value="Genomic_DNA"/>
</dbReference>
<organism evidence="1 2">
    <name type="scientific">Chitinophaga arvensicola</name>
    <dbReference type="NCBI Taxonomy" id="29529"/>
    <lineage>
        <taxon>Bacteria</taxon>
        <taxon>Pseudomonadati</taxon>
        <taxon>Bacteroidota</taxon>
        <taxon>Chitinophagia</taxon>
        <taxon>Chitinophagales</taxon>
        <taxon>Chitinophagaceae</taxon>
        <taxon>Chitinophaga</taxon>
    </lineage>
</organism>
<dbReference type="STRING" id="29529.SAMN04488122_4934"/>
<protein>
    <recommendedName>
        <fullName evidence="3">DUF4843 domain-containing protein</fullName>
    </recommendedName>
</protein>
<dbReference type="RefSeq" id="WP_089899119.1">
    <property type="nucleotide sequence ID" value="NZ_FOJG01000002.1"/>
</dbReference>
<reference evidence="2" key="1">
    <citation type="submission" date="2016-10" db="EMBL/GenBank/DDBJ databases">
        <authorList>
            <person name="Varghese N."/>
            <person name="Submissions S."/>
        </authorList>
    </citation>
    <scope>NUCLEOTIDE SEQUENCE [LARGE SCALE GENOMIC DNA]</scope>
    <source>
        <strain evidence="2">DSM 3695</strain>
    </source>
</reference>
<dbReference type="Pfam" id="PF16132">
    <property type="entry name" value="DUF4843"/>
    <property type="match status" value="1"/>
</dbReference>
<keyword evidence="2" id="KW-1185">Reference proteome</keyword>
<dbReference type="Proteomes" id="UP000199310">
    <property type="component" value="Unassembled WGS sequence"/>
</dbReference>
<accession>A0A1I0S8Z3</accession>